<keyword evidence="3" id="KW-1185">Reference proteome</keyword>
<dbReference type="AlphaFoldDB" id="A0A1N7GFH9"/>
<dbReference type="OrthoDB" id="331146at2"/>
<dbReference type="STRING" id="58117.SAMN05421833_12889"/>
<feature type="domain" description="Carboxymuconolactone decarboxylase-like" evidence="1">
    <location>
        <begin position="13"/>
        <end position="95"/>
    </location>
</feature>
<gene>
    <name evidence="2" type="ORF">SAMN05421833_12889</name>
</gene>
<keyword evidence="2" id="KW-0575">Peroxidase</keyword>
<organism evidence="2 3">
    <name type="scientific">Microbispora rosea</name>
    <dbReference type="NCBI Taxonomy" id="58117"/>
    <lineage>
        <taxon>Bacteria</taxon>
        <taxon>Bacillati</taxon>
        <taxon>Actinomycetota</taxon>
        <taxon>Actinomycetes</taxon>
        <taxon>Streptosporangiales</taxon>
        <taxon>Streptosporangiaceae</taxon>
        <taxon>Microbispora</taxon>
    </lineage>
</organism>
<dbReference type="SUPFAM" id="SSF69118">
    <property type="entry name" value="AhpD-like"/>
    <property type="match status" value="1"/>
</dbReference>
<evidence type="ECO:0000313" key="3">
    <source>
        <dbReference type="Proteomes" id="UP000186096"/>
    </source>
</evidence>
<dbReference type="EMBL" id="FTNI01000028">
    <property type="protein sequence ID" value="SIS11269.1"/>
    <property type="molecule type" value="Genomic_DNA"/>
</dbReference>
<protein>
    <submittedName>
        <fullName evidence="2">Alkylhydroperoxidase AhpD family core domain-containing protein</fullName>
    </submittedName>
</protein>
<dbReference type="InterPro" id="IPR003779">
    <property type="entry name" value="CMD-like"/>
</dbReference>
<proteinExistence type="predicted"/>
<dbReference type="Gene3D" id="1.20.1290.10">
    <property type="entry name" value="AhpD-like"/>
    <property type="match status" value="1"/>
</dbReference>
<dbReference type="RefSeq" id="WP_076440472.1">
    <property type="nucleotide sequence ID" value="NZ_CP192071.1"/>
</dbReference>
<name>A0A1N7GFH9_9ACTN</name>
<keyword evidence="2" id="KW-0560">Oxidoreductase</keyword>
<dbReference type="InterPro" id="IPR004675">
    <property type="entry name" value="AhpD_core"/>
</dbReference>
<evidence type="ECO:0000313" key="2">
    <source>
        <dbReference type="EMBL" id="SIS11269.1"/>
    </source>
</evidence>
<dbReference type="Proteomes" id="UP000186096">
    <property type="component" value="Unassembled WGS sequence"/>
</dbReference>
<dbReference type="NCBIfam" id="TIGR00778">
    <property type="entry name" value="ahpD_dom"/>
    <property type="match status" value="1"/>
</dbReference>
<dbReference type="InterPro" id="IPR029032">
    <property type="entry name" value="AhpD-like"/>
</dbReference>
<dbReference type="GeneID" id="97499497"/>
<accession>A0A1N7GFH9</accession>
<evidence type="ECO:0000259" key="1">
    <source>
        <dbReference type="Pfam" id="PF02627"/>
    </source>
</evidence>
<reference evidence="3" key="1">
    <citation type="submission" date="2017-01" db="EMBL/GenBank/DDBJ databases">
        <authorList>
            <person name="Varghese N."/>
            <person name="Submissions S."/>
        </authorList>
    </citation>
    <scope>NUCLEOTIDE SEQUENCE [LARGE SCALE GENOMIC DNA]</scope>
    <source>
        <strain evidence="3">ATCC 12950</strain>
    </source>
</reference>
<dbReference type="PANTHER" id="PTHR34846">
    <property type="entry name" value="4-CARBOXYMUCONOLACTONE DECARBOXYLASE FAMILY PROTEIN (AFU_ORTHOLOGUE AFUA_6G11590)"/>
    <property type="match status" value="1"/>
</dbReference>
<dbReference type="GO" id="GO:0051920">
    <property type="term" value="F:peroxiredoxin activity"/>
    <property type="evidence" value="ECO:0007669"/>
    <property type="project" value="InterPro"/>
</dbReference>
<dbReference type="PANTHER" id="PTHR34846:SF7">
    <property type="entry name" value="BLL7811 PROTEIN"/>
    <property type="match status" value="1"/>
</dbReference>
<dbReference type="Pfam" id="PF02627">
    <property type="entry name" value="CMD"/>
    <property type="match status" value="1"/>
</dbReference>
<sequence>MEARMKNPAAIIPAAMKPIMELMKAAQSQGLPQELLELVHLRVSQINGCSACVDSGLKSLRKLGESDERIGLVSAWRETPYYTDAERAALELAEASTRLADRADAVSDEVWDNAADHFDEKQLASILLMTAVTNLFNRLNAPVRQIAGSW</sequence>